<dbReference type="Proteomes" id="UP000085678">
    <property type="component" value="Unplaced"/>
</dbReference>
<evidence type="ECO:0000256" key="17">
    <source>
        <dbReference type="SAM" id="MobiDB-lite"/>
    </source>
</evidence>
<feature type="domain" description="Protein kinase" evidence="18">
    <location>
        <begin position="107"/>
        <end position="357"/>
    </location>
</feature>
<dbReference type="InterPro" id="IPR017441">
    <property type="entry name" value="Protein_kinase_ATP_BS"/>
</dbReference>
<protein>
    <recommendedName>
        <fullName evidence="4">non-specific serine/threonine protein kinase</fullName>
        <ecNumber evidence="4">2.7.11.1</ecNumber>
    </recommendedName>
</protein>
<dbReference type="InterPro" id="IPR048288">
    <property type="entry name" value="PDCD10_N"/>
</dbReference>
<evidence type="ECO:0000313" key="19">
    <source>
        <dbReference type="Proteomes" id="UP000085678"/>
    </source>
</evidence>
<dbReference type="InterPro" id="IPR000719">
    <property type="entry name" value="Prot_kinase_dom"/>
</dbReference>
<dbReference type="SUPFAM" id="SSF56112">
    <property type="entry name" value="Protein kinase-like (PK-like)"/>
    <property type="match status" value="1"/>
</dbReference>
<comment type="subcellular location">
    <subcellularLocation>
        <location evidence="2">Cytoplasm</location>
    </subcellularLocation>
</comment>
<organism evidence="19 20">
    <name type="scientific">Lingula anatina</name>
    <name type="common">Brachiopod</name>
    <name type="synonym">Lingula unguis</name>
    <dbReference type="NCBI Taxonomy" id="7574"/>
    <lineage>
        <taxon>Eukaryota</taxon>
        <taxon>Metazoa</taxon>
        <taxon>Spiralia</taxon>
        <taxon>Lophotrochozoa</taxon>
        <taxon>Brachiopoda</taxon>
        <taxon>Linguliformea</taxon>
        <taxon>Lingulata</taxon>
        <taxon>Lingulida</taxon>
        <taxon>Linguloidea</taxon>
        <taxon>Lingulidae</taxon>
        <taxon>Lingula</taxon>
    </lineage>
</organism>
<dbReference type="GO" id="GO:0005737">
    <property type="term" value="C:cytoplasm"/>
    <property type="evidence" value="ECO:0007669"/>
    <property type="project" value="UniProtKB-SubCell"/>
</dbReference>
<dbReference type="RefSeq" id="XP_013417824.1">
    <property type="nucleotide sequence ID" value="XM_013562370.2"/>
</dbReference>
<evidence type="ECO:0000256" key="10">
    <source>
        <dbReference type="ARBA" id="ARBA00022777"/>
    </source>
</evidence>
<keyword evidence="16" id="KW-0175">Coiled coil</keyword>
<comment type="catalytic activity">
    <reaction evidence="13">
        <text>L-threonyl-[protein] + ATP = O-phospho-L-threonyl-[protein] + ADP + H(+)</text>
        <dbReference type="Rhea" id="RHEA:46608"/>
        <dbReference type="Rhea" id="RHEA-COMP:11060"/>
        <dbReference type="Rhea" id="RHEA-COMP:11605"/>
        <dbReference type="ChEBI" id="CHEBI:15378"/>
        <dbReference type="ChEBI" id="CHEBI:30013"/>
        <dbReference type="ChEBI" id="CHEBI:30616"/>
        <dbReference type="ChEBI" id="CHEBI:61977"/>
        <dbReference type="ChEBI" id="CHEBI:456216"/>
        <dbReference type="EC" id="2.7.11.1"/>
    </reaction>
</comment>
<dbReference type="PANTHER" id="PTHR48012:SF10">
    <property type="entry name" value="FI20177P1"/>
    <property type="match status" value="1"/>
</dbReference>
<dbReference type="GeneID" id="106178963"/>
<keyword evidence="12" id="KW-0460">Magnesium</keyword>
<feature type="compositionally biased region" description="Polar residues" evidence="17">
    <location>
        <begin position="426"/>
        <end position="439"/>
    </location>
</feature>
<keyword evidence="11 15" id="KW-0067">ATP-binding</keyword>
<feature type="binding site" evidence="15">
    <location>
        <position position="136"/>
    </location>
    <ligand>
        <name>ATP</name>
        <dbReference type="ChEBI" id="CHEBI:30616"/>
    </ligand>
</feature>
<dbReference type="AlphaFoldDB" id="A0A1S3K5W6"/>
<dbReference type="CDD" id="cd06609">
    <property type="entry name" value="STKc_MST3_like"/>
    <property type="match status" value="1"/>
</dbReference>
<feature type="region of interest" description="Disordered" evidence="17">
    <location>
        <begin position="906"/>
        <end position="941"/>
    </location>
</feature>
<keyword evidence="10 20" id="KW-0418">Kinase</keyword>
<evidence type="ECO:0000256" key="3">
    <source>
        <dbReference type="ARBA" id="ARBA00008874"/>
    </source>
</evidence>
<evidence type="ECO:0000256" key="9">
    <source>
        <dbReference type="ARBA" id="ARBA00022741"/>
    </source>
</evidence>
<gene>
    <name evidence="20" type="primary">LOC106178963</name>
</gene>
<evidence type="ECO:0000256" key="11">
    <source>
        <dbReference type="ARBA" id="ARBA00022840"/>
    </source>
</evidence>
<evidence type="ECO:0000256" key="5">
    <source>
        <dbReference type="ARBA" id="ARBA00022490"/>
    </source>
</evidence>
<dbReference type="PANTHER" id="PTHR48012">
    <property type="entry name" value="STERILE20-LIKE KINASE, ISOFORM B-RELATED"/>
    <property type="match status" value="1"/>
</dbReference>
<evidence type="ECO:0000256" key="15">
    <source>
        <dbReference type="PROSITE-ProRule" id="PRU10141"/>
    </source>
</evidence>
<evidence type="ECO:0000256" key="6">
    <source>
        <dbReference type="ARBA" id="ARBA00022527"/>
    </source>
</evidence>
<dbReference type="STRING" id="7574.A0A1S3K5W6"/>
<evidence type="ECO:0000313" key="20">
    <source>
        <dbReference type="RefSeq" id="XP_013417824.1"/>
    </source>
</evidence>
<feature type="compositionally biased region" description="Basic and acidic residues" evidence="17">
    <location>
        <begin position="603"/>
        <end position="620"/>
    </location>
</feature>
<feature type="region of interest" description="Disordered" evidence="17">
    <location>
        <begin position="378"/>
        <end position="874"/>
    </location>
</feature>
<sequence>MIQLNGYHHNPYMVYQGASGNPKGGAPGPSPRVGGEPPGRGLGPSPRGTGPPPARGLPGPSPRMNGAPPRFGGPRFLSSQQMYTLQQPPQKKQQVPKKIKIDPEEVFTKLEKIGKGSFGEVFKGIDKRTNEIVAIKIIDLEEAEDEIEDIQQEIMVLSQCDSPHVTKYFGSYLKETKLWIIMEFLGGGSALDLMKVGPFDEMYIAIILREILKGLEYLHSERKLHRDIKAANVLLSETGEVKLADFGVAGQLTDTINKRNTFVGTPFWMAPEVIKQSAYDSKADIWSLGITAIELAKGEPPYADQNPMKVLFLIPKNNPPQLTGPFSRNFKDFVEMCLNKDPSNRPVAKDLLKHPFIKKARKTSYLIDLIDAYKSWKAAGGGDDDSSSDEESMSDGEEGNGGDTSWDYPTIKVPSNMVLHLDQDENPPSQANPKVQNGDSAYLRGKTVESNNDKESDVRRHSKGRAPPAPPVQSKTNVENATPKSYSLEKNHITKSHNSDQRNIEQKPKSSIPEIYPKQPQPHIPTSHSQERGVLGQHLLKSRNSEREIEKEPPKSEVPEMSPVQQYLLKSRGFEKEQDKQGLPKPRSPELSPLQQYLLNSRNTEREADKPDPLKTDGRDIGPVQQYLLRSKSQEKELDKQPPPKSRSPEGLRMGNFLLKSRDSDLGPVGPHILKSRSLEREGDTNHKAKLTTSDSEHQGAPKSRSLDRLPEGQHVTLLKVHDKEGPVMNKSMAILRRLHSEIDNRLSSDKEGHRSNKKDLKQSGGKSRVDSTQSSEDVRQPKVNPQLKRRDTPQPVPQKNRDSKQLTPGVNVHRSPSSPPIQNERDGPARRGHHGRSESQPVYPNHGRLSYLQNNNNKWSEENVVDPAEDEVSESTELYPVRRAASQGSALESVKPVVRRAGSVNSALEASGRPASRVPSQTSPTNERIELPPAAQRPTSSLTTVIYPLMQDLRERHRNSGHPQHGEAIDELRKAFDHVERSSPGITDILVSEVVQRLGGASLSDGQITQAIQRVKGRAT</sequence>
<dbReference type="GO" id="GO:0004674">
    <property type="term" value="F:protein serine/threonine kinase activity"/>
    <property type="evidence" value="ECO:0007669"/>
    <property type="project" value="UniProtKB-KW"/>
</dbReference>
<feature type="compositionally biased region" description="Basic and acidic residues" evidence="17">
    <location>
        <begin position="632"/>
        <end position="650"/>
    </location>
</feature>
<dbReference type="KEGG" id="lak:106178963"/>
<keyword evidence="6" id="KW-0723">Serine/threonine-protein kinase</keyword>
<accession>A0A1S3K5W6</accession>
<dbReference type="InterPro" id="IPR011009">
    <property type="entry name" value="Kinase-like_dom_sf"/>
</dbReference>
<keyword evidence="9 15" id="KW-0547">Nucleotide-binding</keyword>
<evidence type="ECO:0000256" key="12">
    <source>
        <dbReference type="ARBA" id="ARBA00022842"/>
    </source>
</evidence>
<dbReference type="Gene3D" id="1.10.12.70">
    <property type="match status" value="1"/>
</dbReference>
<feature type="compositionally biased region" description="Basic and acidic residues" evidence="17">
    <location>
        <begin position="572"/>
        <end position="582"/>
    </location>
</feature>
<dbReference type="Gene3D" id="1.10.510.10">
    <property type="entry name" value="Transferase(Phosphotransferase) domain 1"/>
    <property type="match status" value="1"/>
</dbReference>
<feature type="compositionally biased region" description="Basic and acidic residues" evidence="17">
    <location>
        <begin position="543"/>
        <end position="558"/>
    </location>
</feature>
<dbReference type="PROSITE" id="PS00107">
    <property type="entry name" value="PROTEIN_KINASE_ATP"/>
    <property type="match status" value="1"/>
</dbReference>
<feature type="compositionally biased region" description="Polar residues" evidence="17">
    <location>
        <begin position="593"/>
        <end position="602"/>
    </location>
</feature>
<dbReference type="OrthoDB" id="8693905at2759"/>
<dbReference type="InterPro" id="IPR050629">
    <property type="entry name" value="STE20/SPS1-PAK"/>
</dbReference>
<evidence type="ECO:0000256" key="13">
    <source>
        <dbReference type="ARBA" id="ARBA00047899"/>
    </source>
</evidence>
<name>A0A1S3K5W6_LINAN</name>
<dbReference type="InParanoid" id="A0A1S3K5W6"/>
<feature type="compositionally biased region" description="Basic and acidic residues" evidence="17">
    <location>
        <begin position="695"/>
        <end position="712"/>
    </location>
</feature>
<feature type="compositionally biased region" description="Basic and acidic residues" evidence="17">
    <location>
        <begin position="677"/>
        <end position="687"/>
    </location>
</feature>
<dbReference type="Pfam" id="PF20929">
    <property type="entry name" value="PDCD10_N"/>
    <property type="match status" value="1"/>
</dbReference>
<feature type="compositionally biased region" description="Basic and acidic residues" evidence="17">
    <location>
        <begin position="487"/>
        <end position="508"/>
    </location>
</feature>
<dbReference type="InterPro" id="IPR046409">
    <property type="entry name" value="PDC10_dimerisation_sf"/>
</dbReference>
<feature type="compositionally biased region" description="Pro residues" evidence="17">
    <location>
        <begin position="49"/>
        <end position="61"/>
    </location>
</feature>
<comment type="cofactor">
    <cofactor evidence="1">
        <name>Mg(2+)</name>
        <dbReference type="ChEBI" id="CHEBI:18420"/>
    </cofactor>
</comment>
<dbReference type="PROSITE" id="PS50011">
    <property type="entry name" value="PROTEIN_KINASE_DOM"/>
    <property type="match status" value="1"/>
</dbReference>
<feature type="compositionally biased region" description="Acidic residues" evidence="17">
    <location>
        <begin position="864"/>
        <end position="874"/>
    </location>
</feature>
<dbReference type="GO" id="GO:0046872">
    <property type="term" value="F:metal ion binding"/>
    <property type="evidence" value="ECO:0007669"/>
    <property type="project" value="UniProtKB-KW"/>
</dbReference>
<proteinExistence type="inferred from homology"/>
<evidence type="ECO:0000256" key="2">
    <source>
        <dbReference type="ARBA" id="ARBA00004496"/>
    </source>
</evidence>
<evidence type="ECO:0000256" key="16">
    <source>
        <dbReference type="SAM" id="Coils"/>
    </source>
</evidence>
<evidence type="ECO:0000256" key="1">
    <source>
        <dbReference type="ARBA" id="ARBA00001946"/>
    </source>
</evidence>
<dbReference type="Pfam" id="PF00069">
    <property type="entry name" value="Pkinase"/>
    <property type="match status" value="1"/>
</dbReference>
<evidence type="ECO:0000256" key="4">
    <source>
        <dbReference type="ARBA" id="ARBA00012513"/>
    </source>
</evidence>
<evidence type="ECO:0000256" key="7">
    <source>
        <dbReference type="ARBA" id="ARBA00022679"/>
    </source>
</evidence>
<keyword evidence="5" id="KW-0963">Cytoplasm</keyword>
<dbReference type="EC" id="2.7.11.1" evidence="4"/>
<evidence type="ECO:0000259" key="18">
    <source>
        <dbReference type="PROSITE" id="PS50011"/>
    </source>
</evidence>
<dbReference type="FunFam" id="1.10.510.10:FF:000207">
    <property type="entry name" value="serine/threonine-protein kinase dst1 isoform X1"/>
    <property type="match status" value="1"/>
</dbReference>
<feature type="region of interest" description="Disordered" evidence="17">
    <location>
        <begin position="14"/>
        <end position="76"/>
    </location>
</feature>
<dbReference type="GO" id="GO:0005524">
    <property type="term" value="F:ATP binding"/>
    <property type="evidence" value="ECO:0007669"/>
    <property type="project" value="UniProtKB-UniRule"/>
</dbReference>
<feature type="compositionally biased region" description="Polar residues" evidence="17">
    <location>
        <begin position="473"/>
        <end position="485"/>
    </location>
</feature>
<dbReference type="Gene3D" id="3.30.200.20">
    <property type="entry name" value="Phosphorylase Kinase, domain 1"/>
    <property type="match status" value="1"/>
</dbReference>
<evidence type="ECO:0000256" key="8">
    <source>
        <dbReference type="ARBA" id="ARBA00022723"/>
    </source>
</evidence>
<evidence type="ECO:0000256" key="14">
    <source>
        <dbReference type="ARBA" id="ARBA00048679"/>
    </source>
</evidence>
<keyword evidence="19" id="KW-1185">Reference proteome</keyword>
<comment type="similarity">
    <text evidence="3">Belongs to the protein kinase superfamily. STE Ser/Thr protein kinase family. STE20 subfamily.</text>
</comment>
<keyword evidence="7" id="KW-0808">Transferase</keyword>
<dbReference type="FunFam" id="3.30.200.20:FF:000092">
    <property type="entry name" value="Serine/threonine-protein kinase 24"/>
    <property type="match status" value="1"/>
</dbReference>
<comment type="catalytic activity">
    <reaction evidence="14">
        <text>L-seryl-[protein] + ATP = O-phospho-L-seryl-[protein] + ADP + H(+)</text>
        <dbReference type="Rhea" id="RHEA:17989"/>
        <dbReference type="Rhea" id="RHEA-COMP:9863"/>
        <dbReference type="Rhea" id="RHEA-COMP:11604"/>
        <dbReference type="ChEBI" id="CHEBI:15378"/>
        <dbReference type="ChEBI" id="CHEBI:29999"/>
        <dbReference type="ChEBI" id="CHEBI:30616"/>
        <dbReference type="ChEBI" id="CHEBI:83421"/>
        <dbReference type="ChEBI" id="CHEBI:456216"/>
        <dbReference type="EC" id="2.7.11.1"/>
    </reaction>
</comment>
<feature type="compositionally biased region" description="Acidic residues" evidence="17">
    <location>
        <begin position="382"/>
        <end position="400"/>
    </location>
</feature>
<reference evidence="20" key="1">
    <citation type="submission" date="2025-08" db="UniProtKB">
        <authorList>
            <consortium name="RefSeq"/>
        </authorList>
    </citation>
    <scope>IDENTIFICATION</scope>
    <source>
        <tissue evidence="20">Gonads</tissue>
    </source>
</reference>
<dbReference type="SMART" id="SM00220">
    <property type="entry name" value="S_TKc"/>
    <property type="match status" value="1"/>
</dbReference>
<feature type="coiled-coil region" evidence="16">
    <location>
        <begin position="133"/>
        <end position="160"/>
    </location>
</feature>
<keyword evidence="8" id="KW-0479">Metal-binding</keyword>
<feature type="compositionally biased region" description="Basic and acidic residues" evidence="17">
    <location>
        <begin position="739"/>
        <end position="762"/>
    </location>
</feature>